<keyword evidence="3" id="KW-0677">Repeat</keyword>
<dbReference type="EMBL" id="JNUP01000064">
    <property type="protein sequence ID" value="KGE71841.1"/>
    <property type="molecule type" value="Genomic_DNA"/>
</dbReference>
<evidence type="ECO:0000313" key="13">
    <source>
        <dbReference type="Proteomes" id="UP000029692"/>
    </source>
</evidence>
<evidence type="ECO:0000259" key="11">
    <source>
        <dbReference type="PROSITE" id="PS51846"/>
    </source>
</evidence>
<dbReference type="AlphaFoldDB" id="A0A098QWD8"/>
<evidence type="ECO:0000256" key="8">
    <source>
        <dbReference type="PROSITE-ProRule" id="PRU01193"/>
    </source>
</evidence>
<dbReference type="Gene3D" id="3.10.580.10">
    <property type="entry name" value="CBS-domain"/>
    <property type="match status" value="1"/>
</dbReference>
<feature type="domain" description="CNNM transmembrane" evidence="11">
    <location>
        <begin position="1"/>
        <end position="182"/>
    </location>
</feature>
<evidence type="ECO:0000256" key="2">
    <source>
        <dbReference type="ARBA" id="ARBA00022692"/>
    </source>
</evidence>
<evidence type="ECO:0000256" key="1">
    <source>
        <dbReference type="ARBA" id="ARBA00004141"/>
    </source>
</evidence>
<dbReference type="PANTHER" id="PTHR22777:SF17">
    <property type="entry name" value="UPF0053 PROTEIN SLL0260"/>
    <property type="match status" value="1"/>
</dbReference>
<evidence type="ECO:0008006" key="14">
    <source>
        <dbReference type="Google" id="ProtNLM"/>
    </source>
</evidence>
<dbReference type="Proteomes" id="UP000029692">
    <property type="component" value="Unassembled WGS sequence"/>
</dbReference>
<dbReference type="SUPFAM" id="SSF56176">
    <property type="entry name" value="FAD-binding/transporter-associated domain-like"/>
    <property type="match status" value="1"/>
</dbReference>
<dbReference type="SUPFAM" id="SSF54631">
    <property type="entry name" value="CBS-domain pair"/>
    <property type="match status" value="1"/>
</dbReference>
<dbReference type="PANTHER" id="PTHR22777">
    <property type="entry name" value="HEMOLYSIN-RELATED"/>
    <property type="match status" value="1"/>
</dbReference>
<proteinExistence type="predicted"/>
<keyword evidence="13" id="KW-1185">Reference proteome</keyword>
<dbReference type="GO" id="GO:0050660">
    <property type="term" value="F:flavin adenine dinucleotide binding"/>
    <property type="evidence" value="ECO:0007669"/>
    <property type="project" value="InterPro"/>
</dbReference>
<evidence type="ECO:0000256" key="3">
    <source>
        <dbReference type="ARBA" id="ARBA00022737"/>
    </source>
</evidence>
<dbReference type="FunFam" id="3.10.580.10:FF:000002">
    <property type="entry name" value="Magnesium/cobalt efflux protein CorC"/>
    <property type="match status" value="1"/>
</dbReference>
<evidence type="ECO:0000256" key="4">
    <source>
        <dbReference type="ARBA" id="ARBA00022989"/>
    </source>
</evidence>
<dbReference type="STRING" id="1480694.DC28_08400"/>
<evidence type="ECO:0000256" key="6">
    <source>
        <dbReference type="ARBA" id="ARBA00023136"/>
    </source>
</evidence>
<dbReference type="InterPro" id="IPR002550">
    <property type="entry name" value="CNNM"/>
</dbReference>
<sequence>MTTHILVLVLLLALSAFFSGTETAFTSLSMIQIQQIKKRYRNRGALIERLHNQADTLLATVLIGNNLVNIGMSVISSELTIRLFGSTALGITTGVLTMAILVFGEIIPKQTAILNNAFICIHTVRIIYLLSIIFRPLIWLLSGLSRIISRLSPKNPRTHLTLDGILHMVKHAENIGILENYRTRMVKSIFRFNDVSVHAIMTHRTKVFSLPASLPISEALPLITEAGYSRIPVFGRDQEQILGIVLEKEVIRALNEPETTLKDLMMPPVVVPESWKIHRVFTKLKAERLNLAIVLDEYGGLAGVVTMEDLVEEIIGELYDENEEKEGSRVTRNASGWYTIQGDTPLHVLEDIVGIEFPHDRSIETIGGYLADLAEELPNPGTSIPTDAGTFIIDRISRKQILSVRFRPGTDADET</sequence>
<name>A0A098QWD8_9SPIO</name>
<dbReference type="Gene3D" id="3.30.465.10">
    <property type="match status" value="1"/>
</dbReference>
<dbReference type="OrthoDB" id="9798188at2"/>
<dbReference type="eggNOG" id="COG1253">
    <property type="taxonomic scope" value="Bacteria"/>
</dbReference>
<dbReference type="InterPro" id="IPR005170">
    <property type="entry name" value="Transptr-assoc_dom"/>
</dbReference>
<feature type="domain" description="CBS" evidence="10">
    <location>
        <begin position="201"/>
        <end position="260"/>
    </location>
</feature>
<dbReference type="Pfam" id="PF01595">
    <property type="entry name" value="CNNM"/>
    <property type="match status" value="1"/>
</dbReference>
<accession>A0A098QWD8</accession>
<dbReference type="SMART" id="SM01091">
    <property type="entry name" value="CorC_HlyC"/>
    <property type="match status" value="1"/>
</dbReference>
<dbReference type="PROSITE" id="PS51371">
    <property type="entry name" value="CBS"/>
    <property type="match status" value="2"/>
</dbReference>
<keyword evidence="6 8" id="KW-0472">Membrane</keyword>
<dbReference type="InterPro" id="IPR016169">
    <property type="entry name" value="FAD-bd_PCMH_sub2"/>
</dbReference>
<protein>
    <recommendedName>
        <fullName evidence="14">HlyC/CorC family transporter</fullName>
    </recommendedName>
</protein>
<organism evidence="12 13">
    <name type="scientific">Spirochaeta lutea</name>
    <dbReference type="NCBI Taxonomy" id="1480694"/>
    <lineage>
        <taxon>Bacteria</taxon>
        <taxon>Pseudomonadati</taxon>
        <taxon>Spirochaetota</taxon>
        <taxon>Spirochaetia</taxon>
        <taxon>Spirochaetales</taxon>
        <taxon>Spirochaetaceae</taxon>
        <taxon>Spirochaeta</taxon>
    </lineage>
</organism>
<comment type="subcellular location">
    <subcellularLocation>
        <location evidence="1">Membrane</location>
        <topology evidence="1">Multi-pass membrane protein</topology>
    </subcellularLocation>
</comment>
<comment type="caution">
    <text evidence="12">The sequence shown here is derived from an EMBL/GenBank/DDBJ whole genome shotgun (WGS) entry which is preliminary data.</text>
</comment>
<dbReference type="SMART" id="SM00116">
    <property type="entry name" value="CBS"/>
    <property type="match status" value="2"/>
</dbReference>
<dbReference type="InterPro" id="IPR044751">
    <property type="entry name" value="Ion_transp-like_CBS"/>
</dbReference>
<keyword evidence="4 8" id="KW-1133">Transmembrane helix</keyword>
<dbReference type="RefSeq" id="WP_037547645.1">
    <property type="nucleotide sequence ID" value="NZ_JNUP01000064.1"/>
</dbReference>
<gene>
    <name evidence="12" type="ORF">DC28_08400</name>
</gene>
<evidence type="ECO:0000313" key="12">
    <source>
        <dbReference type="EMBL" id="KGE71841.1"/>
    </source>
</evidence>
<feature type="domain" description="CBS" evidence="10">
    <location>
        <begin position="264"/>
        <end position="321"/>
    </location>
</feature>
<dbReference type="Pfam" id="PF03471">
    <property type="entry name" value="CorC_HlyC"/>
    <property type="match status" value="1"/>
</dbReference>
<dbReference type="InterPro" id="IPR046342">
    <property type="entry name" value="CBS_dom_sf"/>
</dbReference>
<evidence type="ECO:0000256" key="9">
    <source>
        <dbReference type="SAM" id="Phobius"/>
    </source>
</evidence>
<reference evidence="12 13" key="1">
    <citation type="submission" date="2014-05" db="EMBL/GenBank/DDBJ databases">
        <title>De novo Genome Sequence of Spirocheata sp.</title>
        <authorList>
            <person name="Shivani Y."/>
            <person name="Subhash Y."/>
            <person name="Tushar L."/>
            <person name="Sasikala C."/>
            <person name="Ramana C.V."/>
        </authorList>
    </citation>
    <scope>NUCLEOTIDE SEQUENCE [LARGE SCALE GENOMIC DNA]</scope>
    <source>
        <strain evidence="12 13">JC230</strain>
    </source>
</reference>
<dbReference type="Pfam" id="PF00571">
    <property type="entry name" value="CBS"/>
    <property type="match status" value="2"/>
</dbReference>
<dbReference type="PROSITE" id="PS51846">
    <property type="entry name" value="CNNM"/>
    <property type="match status" value="1"/>
</dbReference>
<dbReference type="InterPro" id="IPR000644">
    <property type="entry name" value="CBS_dom"/>
</dbReference>
<evidence type="ECO:0000256" key="7">
    <source>
        <dbReference type="PROSITE-ProRule" id="PRU00703"/>
    </source>
</evidence>
<keyword evidence="2 8" id="KW-0812">Transmembrane</keyword>
<evidence type="ECO:0000259" key="10">
    <source>
        <dbReference type="PROSITE" id="PS51371"/>
    </source>
</evidence>
<dbReference type="GO" id="GO:0005886">
    <property type="term" value="C:plasma membrane"/>
    <property type="evidence" value="ECO:0007669"/>
    <property type="project" value="TreeGrafter"/>
</dbReference>
<evidence type="ECO:0000256" key="5">
    <source>
        <dbReference type="ARBA" id="ARBA00023122"/>
    </source>
</evidence>
<keyword evidence="5 7" id="KW-0129">CBS domain</keyword>
<dbReference type="InterPro" id="IPR036318">
    <property type="entry name" value="FAD-bd_PCMH-like_sf"/>
</dbReference>
<dbReference type="CDD" id="cd04590">
    <property type="entry name" value="CBS_pair_CorC_HlyC_assoc"/>
    <property type="match status" value="1"/>
</dbReference>
<feature type="transmembrane region" description="Helical" evidence="9">
    <location>
        <begin position="87"/>
        <end position="107"/>
    </location>
</feature>